<evidence type="ECO:0000256" key="8">
    <source>
        <dbReference type="ARBA" id="ARBA00022741"/>
    </source>
</evidence>
<proteinExistence type="inferred from homology"/>
<dbReference type="OMA" id="NTYEPTH"/>
<feature type="binding site" evidence="15">
    <location>
        <position position="192"/>
    </location>
    <ligand>
        <name>GTP</name>
        <dbReference type="ChEBI" id="CHEBI:37565"/>
    </ligand>
</feature>
<evidence type="ECO:0000256" key="16">
    <source>
        <dbReference type="PIRSR" id="PIRSR606689-1"/>
    </source>
</evidence>
<dbReference type="PRINTS" id="PR00328">
    <property type="entry name" value="SAR1GTPBP"/>
</dbReference>
<comment type="subcellular location">
    <subcellularLocation>
        <location evidence="2">Cytoplasmic vesicle</location>
        <location evidence="2">COPII-coated vesicle membrane</location>
        <topology evidence="2">Peripheral membrane protein</topology>
        <orientation evidence="2">Cytoplasmic side</orientation>
    </subcellularLocation>
    <subcellularLocation>
        <location evidence="3">Endoplasmic reticulum membrane</location>
        <topology evidence="3">Peripheral membrane protein</topology>
        <orientation evidence="3">Cytoplasmic side</orientation>
    </subcellularLocation>
    <subcellularLocation>
        <location evidence="1">Golgi apparatus membrane</location>
        <topology evidence="1">Peripheral membrane protein</topology>
        <orientation evidence="1">Cytoplasmic side</orientation>
    </subcellularLocation>
</comment>
<evidence type="ECO:0000256" key="4">
    <source>
        <dbReference type="ARBA" id="ARBA00007507"/>
    </source>
</evidence>
<sequence>MAEFVEYIYAIKDKIHEIYEKTFGSLIRQLFTKPASILFLGIDNAGKTTLLNKLRDNTTNTYAPTRHPQKNEVEIGNLKANVVDLGGHEAARLAWEQYYYDCNGIVFIVDVNDKERFPIVKKVYDELRSTVVNKRHLKVPIVVLMNKIDILGHTTESAEDDPQFIDMLTENLGIENEGEDSGQPVRIFYLSIKEESPNNMNGSLVQAFQWLSKMISLKEAKTNADL</sequence>
<feature type="binding site" evidence="16">
    <location>
        <begin position="146"/>
        <end position="149"/>
    </location>
    <ligand>
        <name>GTP</name>
        <dbReference type="ChEBI" id="CHEBI:37565"/>
    </ligand>
</feature>
<evidence type="ECO:0000256" key="13">
    <source>
        <dbReference type="ARBA" id="ARBA00023134"/>
    </source>
</evidence>
<dbReference type="HOGENOM" id="CLU_040729_6_0_1"/>
<evidence type="ECO:0000256" key="14">
    <source>
        <dbReference type="PIRSR" id="PIRSR606687-1"/>
    </source>
</evidence>
<dbReference type="InParanoid" id="S7WAI5"/>
<evidence type="ECO:0000256" key="10">
    <source>
        <dbReference type="ARBA" id="ARBA00022892"/>
    </source>
</evidence>
<evidence type="ECO:0000256" key="9">
    <source>
        <dbReference type="ARBA" id="ARBA00022824"/>
    </source>
</evidence>
<evidence type="ECO:0000256" key="6">
    <source>
        <dbReference type="ARBA" id="ARBA00021124"/>
    </source>
</evidence>
<dbReference type="GO" id="GO:0005525">
    <property type="term" value="F:GTP binding"/>
    <property type="evidence" value="ECO:0007669"/>
    <property type="project" value="UniProtKB-KW"/>
</dbReference>
<dbReference type="SUPFAM" id="SSF52540">
    <property type="entry name" value="P-loop containing nucleoside triphosphate hydrolases"/>
    <property type="match status" value="1"/>
</dbReference>
<protein>
    <recommendedName>
        <fullName evidence="6">Small COPII coat GTPase SAR1</fullName>
    </recommendedName>
    <alternativeName>
        <fullName evidence="5">Small COPII coat GTPase sar1</fullName>
    </alternativeName>
</protein>
<comment type="caution">
    <text evidence="19">The sequence shown here is derived from an EMBL/GenBank/DDBJ whole genome shotgun (WGS) entry which is preliminary data.</text>
</comment>
<evidence type="ECO:0000256" key="17">
    <source>
        <dbReference type="PIRSR" id="PIRSR606689-2"/>
    </source>
</evidence>
<dbReference type="InterPro" id="IPR005225">
    <property type="entry name" value="Small_GTP-bd"/>
</dbReference>
<evidence type="ECO:0000256" key="5">
    <source>
        <dbReference type="ARBA" id="ARBA00019961"/>
    </source>
</evidence>
<dbReference type="GO" id="GO:0005789">
    <property type="term" value="C:endoplasmic reticulum membrane"/>
    <property type="evidence" value="ECO:0007669"/>
    <property type="project" value="UniProtKB-SubCell"/>
</dbReference>
<feature type="binding site" evidence="15">
    <location>
        <position position="147"/>
    </location>
    <ligand>
        <name>GTP</name>
        <dbReference type="ChEBI" id="CHEBI:37565"/>
    </ligand>
</feature>
<dbReference type="GO" id="GO:0016192">
    <property type="term" value="P:vesicle-mediated transport"/>
    <property type="evidence" value="ECO:0007669"/>
    <property type="project" value="UniProtKB-KW"/>
</dbReference>
<keyword evidence="12 18" id="KW-0333">Golgi apparatus</keyword>
<feature type="binding site" evidence="15">
    <location>
        <position position="146"/>
    </location>
    <ligand>
        <name>GTP</name>
        <dbReference type="ChEBI" id="CHEBI:37565"/>
    </ligand>
</feature>
<evidence type="ECO:0000256" key="11">
    <source>
        <dbReference type="ARBA" id="ARBA00022927"/>
    </source>
</evidence>
<dbReference type="NCBIfam" id="TIGR00231">
    <property type="entry name" value="small_GTP"/>
    <property type="match status" value="1"/>
</dbReference>
<keyword evidence="7 18" id="KW-0813">Transport</keyword>
<keyword evidence="14" id="KW-0460">Magnesium</keyword>
<dbReference type="OrthoDB" id="2011769at2759"/>
<feature type="binding site" evidence="16">
    <location>
        <position position="87"/>
    </location>
    <ligand>
        <name>GTP</name>
        <dbReference type="ChEBI" id="CHEBI:37565"/>
    </ligand>
</feature>
<dbReference type="GO" id="GO:0012507">
    <property type="term" value="C:ER to Golgi transport vesicle membrane"/>
    <property type="evidence" value="ECO:0007669"/>
    <property type="project" value="UniProtKB-SubCell"/>
</dbReference>
<evidence type="ECO:0000256" key="18">
    <source>
        <dbReference type="RuleBase" id="RU003926"/>
    </source>
</evidence>
<keyword evidence="8 15" id="KW-0547">Nucleotide-binding</keyword>
<dbReference type="Gene3D" id="3.40.50.300">
    <property type="entry name" value="P-loop containing nucleotide triphosphate hydrolases"/>
    <property type="match status" value="1"/>
</dbReference>
<name>S7WAI5_SPRLO</name>
<feature type="binding site" evidence="16">
    <location>
        <begin position="41"/>
        <end position="48"/>
    </location>
    <ligand>
        <name>GTP</name>
        <dbReference type="ChEBI" id="CHEBI:37565"/>
    </ligand>
</feature>
<organism evidence="19 20">
    <name type="scientific">Spraguea lophii (strain 42_110)</name>
    <name type="common">Microsporidian parasite</name>
    <dbReference type="NCBI Taxonomy" id="1358809"/>
    <lineage>
        <taxon>Eukaryota</taxon>
        <taxon>Fungi</taxon>
        <taxon>Fungi incertae sedis</taxon>
        <taxon>Microsporidia</taxon>
        <taxon>Spragueidae</taxon>
        <taxon>Spraguea</taxon>
    </lineage>
</organism>
<evidence type="ECO:0000256" key="7">
    <source>
        <dbReference type="ARBA" id="ARBA00022448"/>
    </source>
</evidence>
<keyword evidence="13 16" id="KW-0342">GTP-binding</keyword>
<dbReference type="PROSITE" id="PS51419">
    <property type="entry name" value="RAB"/>
    <property type="match status" value="1"/>
</dbReference>
<evidence type="ECO:0000313" key="19">
    <source>
        <dbReference type="EMBL" id="EPR79970.1"/>
    </source>
</evidence>
<dbReference type="InterPro" id="IPR006687">
    <property type="entry name" value="Small_GTPase_SAR1"/>
</dbReference>
<feature type="binding site" evidence="15">
    <location>
        <position position="48"/>
    </location>
    <ligand>
        <name>GTP</name>
        <dbReference type="ChEBI" id="CHEBI:37565"/>
    </ligand>
</feature>
<gene>
    <name evidence="19" type="ORF">SLOPH_412</name>
</gene>
<keyword evidence="9 18" id="KW-0256">Endoplasmic reticulum</keyword>
<feature type="binding site" evidence="14">
    <location>
        <position position="43"/>
    </location>
    <ligand>
        <name>Mg(2+)</name>
        <dbReference type="ChEBI" id="CHEBI:18420"/>
    </ligand>
</feature>
<dbReference type="PROSITE" id="PS51422">
    <property type="entry name" value="SAR1"/>
    <property type="match status" value="1"/>
</dbReference>
<keyword evidence="14" id="KW-0479">Metal-binding</keyword>
<evidence type="ECO:0000256" key="2">
    <source>
        <dbReference type="ARBA" id="ARBA00004299"/>
    </source>
</evidence>
<comment type="similarity">
    <text evidence="4 18">Belongs to the small GTPase superfamily. SAR1 family.</text>
</comment>
<dbReference type="STRING" id="1358809.S7WAI5"/>
<evidence type="ECO:0000256" key="15">
    <source>
        <dbReference type="PIRSR" id="PIRSR606687-2"/>
    </source>
</evidence>
<dbReference type="PROSITE" id="PS51417">
    <property type="entry name" value="ARF"/>
    <property type="match status" value="1"/>
</dbReference>
<evidence type="ECO:0000256" key="3">
    <source>
        <dbReference type="ARBA" id="ARBA00004397"/>
    </source>
</evidence>
<feature type="binding site" evidence="17">
    <location>
        <position position="65"/>
    </location>
    <ligand>
        <name>Mg(2+)</name>
        <dbReference type="ChEBI" id="CHEBI:18420"/>
    </ligand>
</feature>
<dbReference type="FunCoup" id="S7WAI5">
    <property type="interactions" value="197"/>
</dbReference>
<dbReference type="GO" id="GO:0006886">
    <property type="term" value="P:intracellular protein transport"/>
    <property type="evidence" value="ECO:0007669"/>
    <property type="project" value="InterPro"/>
</dbReference>
<feature type="binding site" evidence="15">
    <location>
        <position position="49"/>
    </location>
    <ligand>
        <name>GTP</name>
        <dbReference type="ChEBI" id="CHEBI:37565"/>
    </ligand>
</feature>
<accession>S7WAI5</accession>
<evidence type="ECO:0000256" key="12">
    <source>
        <dbReference type="ARBA" id="ARBA00023034"/>
    </source>
</evidence>
<dbReference type="VEuPathDB" id="MicrosporidiaDB:SLOPH_412"/>
<feature type="binding site" evidence="17">
    <location>
        <position position="48"/>
    </location>
    <ligand>
        <name>Mg(2+)</name>
        <dbReference type="ChEBI" id="CHEBI:18420"/>
    </ligand>
</feature>
<dbReference type="EMBL" id="ATCN01000058">
    <property type="protein sequence ID" value="EPR79970.1"/>
    <property type="molecule type" value="Genomic_DNA"/>
</dbReference>
<dbReference type="PANTHER" id="PTHR45684">
    <property type="entry name" value="RE74312P"/>
    <property type="match status" value="1"/>
</dbReference>
<dbReference type="GO" id="GO:0000139">
    <property type="term" value="C:Golgi membrane"/>
    <property type="evidence" value="ECO:0007669"/>
    <property type="project" value="UniProtKB-SubCell"/>
</dbReference>
<dbReference type="AlphaFoldDB" id="S7WAI5"/>
<dbReference type="SMART" id="SM00178">
    <property type="entry name" value="SAR"/>
    <property type="match status" value="1"/>
</dbReference>
<keyword evidence="20" id="KW-1185">Reference proteome</keyword>
<dbReference type="Pfam" id="PF00025">
    <property type="entry name" value="Arf"/>
    <property type="match status" value="1"/>
</dbReference>
<reference evidence="20" key="1">
    <citation type="journal article" date="2013" name="PLoS Genet.">
        <title>The genome of Spraguea lophii and the basis of host-microsporidian interactions.</title>
        <authorList>
            <person name="Campbell S.E."/>
            <person name="Williams T.A."/>
            <person name="Yousuf A."/>
            <person name="Soanes D.M."/>
            <person name="Paszkiewicz K.H."/>
            <person name="Williams B.A.P."/>
        </authorList>
    </citation>
    <scope>NUCLEOTIDE SEQUENCE [LARGE SCALE GENOMIC DNA]</scope>
    <source>
        <strain evidence="20">42_110</strain>
    </source>
</reference>
<dbReference type="InterPro" id="IPR027417">
    <property type="entry name" value="P-loop_NTPase"/>
</dbReference>
<dbReference type="SMART" id="SM00177">
    <property type="entry name" value="ARF"/>
    <property type="match status" value="1"/>
</dbReference>
<dbReference type="GO" id="GO:0003924">
    <property type="term" value="F:GTPase activity"/>
    <property type="evidence" value="ECO:0007669"/>
    <property type="project" value="InterPro"/>
</dbReference>
<dbReference type="Proteomes" id="UP000014978">
    <property type="component" value="Unassembled WGS sequence"/>
</dbReference>
<feature type="binding site" evidence="15">
    <location>
        <position position="47"/>
    </location>
    <ligand>
        <name>GTP</name>
        <dbReference type="ChEBI" id="CHEBI:37565"/>
    </ligand>
</feature>
<evidence type="ECO:0000256" key="1">
    <source>
        <dbReference type="ARBA" id="ARBA00004255"/>
    </source>
</evidence>
<feature type="binding site" evidence="15">
    <location>
        <position position="46"/>
    </location>
    <ligand>
        <name>GTP</name>
        <dbReference type="ChEBI" id="CHEBI:37565"/>
    </ligand>
</feature>
<dbReference type="InterPro" id="IPR006689">
    <property type="entry name" value="Small_GTPase_ARF/SAR"/>
</dbReference>
<keyword evidence="10 18" id="KW-0931">ER-Golgi transport</keyword>
<feature type="binding site" evidence="15">
    <location>
        <position position="149"/>
    </location>
    <ligand>
        <name>GTP</name>
        <dbReference type="ChEBI" id="CHEBI:37565"/>
    </ligand>
</feature>
<keyword evidence="11 18" id="KW-0653">Protein transport</keyword>
<evidence type="ECO:0000313" key="20">
    <source>
        <dbReference type="Proteomes" id="UP000014978"/>
    </source>
</evidence>
<dbReference type="GO" id="GO:0046872">
    <property type="term" value="F:metal ion binding"/>
    <property type="evidence" value="ECO:0007669"/>
    <property type="project" value="UniProtKB-KW"/>
</dbReference>
<feature type="binding site" evidence="15">
    <location>
        <position position="44"/>
    </location>
    <ligand>
        <name>GTP</name>
        <dbReference type="ChEBI" id="CHEBI:37565"/>
    </ligand>
</feature>